<dbReference type="EMBL" id="PPTO01000004">
    <property type="protein sequence ID" value="RDB59770.1"/>
    <property type="molecule type" value="Genomic_DNA"/>
</dbReference>
<keyword evidence="1" id="KW-0378">Hydrolase</keyword>
<dbReference type="PANTHER" id="PTHR40026">
    <property type="entry name" value="PROTEIN VEG"/>
    <property type="match status" value="1"/>
</dbReference>
<protein>
    <submittedName>
        <fullName evidence="1">DNA helicase UvrC</fullName>
    </submittedName>
</protein>
<proteinExistence type="predicted"/>
<dbReference type="GO" id="GO:0006355">
    <property type="term" value="P:regulation of DNA-templated transcription"/>
    <property type="evidence" value="ECO:0007669"/>
    <property type="project" value="InterPro"/>
</dbReference>
<keyword evidence="1" id="KW-0067">ATP-binding</keyword>
<evidence type="ECO:0000313" key="1">
    <source>
        <dbReference type="EMBL" id="RDB59770.1"/>
    </source>
</evidence>
<dbReference type="RefSeq" id="WP_114615162.1">
    <property type="nucleotide sequence ID" value="NZ_DBFORL010000013.1"/>
</dbReference>
<comment type="caution">
    <text evidence="1">The sequence shown here is derived from an EMBL/GenBank/DDBJ whole genome shotgun (WGS) entry which is preliminary data.</text>
</comment>
<accession>A0A369LKC0</accession>
<name>A0A369LKC0_9ACTN</name>
<evidence type="ECO:0000313" key="2">
    <source>
        <dbReference type="Proteomes" id="UP000253975"/>
    </source>
</evidence>
<dbReference type="Gene3D" id="2.30.30.100">
    <property type="match status" value="1"/>
</dbReference>
<organism evidence="1 2">
    <name type="scientific">Slackia isoflavoniconvertens</name>
    <dbReference type="NCBI Taxonomy" id="572010"/>
    <lineage>
        <taxon>Bacteria</taxon>
        <taxon>Bacillati</taxon>
        <taxon>Actinomycetota</taxon>
        <taxon>Coriobacteriia</taxon>
        <taxon>Eggerthellales</taxon>
        <taxon>Eggerthellaceae</taxon>
        <taxon>Slackia</taxon>
    </lineage>
</organism>
<sequence>MELEKQANLVGDIRAELMDRINTRLKVRANMGRSKIVECEGTLMQAHPALFVVEVDRKRGRKARQSYQYVDILTGMVELFDAETKEPIFGKFMDDETEENAATSALEMLLSDDLEDDGDDDL</sequence>
<keyword evidence="1" id="KW-0347">Helicase</keyword>
<dbReference type="Proteomes" id="UP000253975">
    <property type="component" value="Unassembled WGS sequence"/>
</dbReference>
<dbReference type="AlphaFoldDB" id="A0A369LKC0"/>
<gene>
    <name evidence="1" type="ORF">C1881_03560</name>
</gene>
<dbReference type="PANTHER" id="PTHR40026:SF1">
    <property type="entry name" value="PROTEIN VEG"/>
    <property type="match status" value="1"/>
</dbReference>
<keyword evidence="1" id="KW-0547">Nucleotide-binding</keyword>
<dbReference type="InterPro" id="IPR009366">
    <property type="entry name" value="Protein_Veg"/>
</dbReference>
<reference evidence="1 2" key="1">
    <citation type="journal article" date="2018" name="Elife">
        <title>Discovery and characterization of a prevalent human gut bacterial enzyme sufficient for the inactivation of a family of plant toxins.</title>
        <authorList>
            <person name="Koppel N."/>
            <person name="Bisanz J.E."/>
            <person name="Pandelia M.E."/>
            <person name="Turnbaugh P.J."/>
            <person name="Balskus E.P."/>
        </authorList>
    </citation>
    <scope>NUCLEOTIDE SEQUENCE [LARGE SCALE GENOMIC DNA]</scope>
    <source>
        <strain evidence="1 2">OB21 GAM31</strain>
    </source>
</reference>
<dbReference type="GO" id="GO:0004386">
    <property type="term" value="F:helicase activity"/>
    <property type="evidence" value="ECO:0007669"/>
    <property type="project" value="UniProtKB-KW"/>
</dbReference>
<dbReference type="Pfam" id="PF06257">
    <property type="entry name" value="VEG"/>
    <property type="match status" value="1"/>
</dbReference>